<organism evidence="1 2">
    <name type="scientific">Vibrio fluvialis PG41</name>
    <dbReference type="NCBI Taxonomy" id="1336752"/>
    <lineage>
        <taxon>Bacteria</taxon>
        <taxon>Pseudomonadati</taxon>
        <taxon>Pseudomonadota</taxon>
        <taxon>Gammaproteobacteria</taxon>
        <taxon>Vibrionales</taxon>
        <taxon>Vibrionaceae</taxon>
        <taxon>Vibrio</taxon>
    </lineage>
</organism>
<evidence type="ECO:0000313" key="2">
    <source>
        <dbReference type="Proteomes" id="UP000014854"/>
    </source>
</evidence>
<dbReference type="AlphaFoldDB" id="S7HXI6"/>
<sequence>MRKIITKIDDKGDVVKFGFAVVGKTDDVTKITFAEFRDSDLPMGEVCEQDQVLILSKLSGDVPDKKNAEGYHRWCREENPSFWDKVLVLIGSGADWRKSGLIVNKTLIVNQP</sequence>
<dbReference type="PATRIC" id="fig|1336752.4.peg.3861"/>
<proteinExistence type="predicted"/>
<accession>S7HXI6</accession>
<comment type="caution">
    <text evidence="1">The sequence shown here is derived from an EMBL/GenBank/DDBJ whole genome shotgun (WGS) entry which is preliminary data.</text>
</comment>
<gene>
    <name evidence="1" type="ORF">L910_2013</name>
</gene>
<dbReference type="RefSeq" id="WP_020331597.1">
    <property type="nucleotide sequence ID" value="NZ_ASXS01000019.1"/>
</dbReference>
<protein>
    <submittedName>
        <fullName evidence="1">Uncharacterized protein</fullName>
    </submittedName>
</protein>
<dbReference type="EMBL" id="ASXS01000019">
    <property type="protein sequence ID" value="EPP20519.1"/>
    <property type="molecule type" value="Genomic_DNA"/>
</dbReference>
<dbReference type="Proteomes" id="UP000014854">
    <property type="component" value="Unassembled WGS sequence"/>
</dbReference>
<reference evidence="1 2" key="1">
    <citation type="journal article" date="2013" name="Gut Pathog.">
        <title>Evidence of a new metabolic capacity in an emerging diarrheal pathogen: lessons from the draft genomes of Vibrio fluvialis strains PG41 and I21563.</title>
        <authorList>
            <person name="Khatri I."/>
            <person name="Mahajan S."/>
            <person name="Dureja C."/>
            <person name="Subramanian S."/>
            <person name="Raychaudhuri S."/>
        </authorList>
    </citation>
    <scope>NUCLEOTIDE SEQUENCE [LARGE SCALE GENOMIC DNA]</scope>
    <source>
        <strain evidence="1 2">PG41</strain>
    </source>
</reference>
<name>S7HXI6_VIBFL</name>
<evidence type="ECO:0000313" key="1">
    <source>
        <dbReference type="EMBL" id="EPP20519.1"/>
    </source>
</evidence>